<evidence type="ECO:0000256" key="3">
    <source>
        <dbReference type="ARBA" id="ARBA00023163"/>
    </source>
</evidence>
<dbReference type="Proteomes" id="UP000095003">
    <property type="component" value="Unassembled WGS sequence"/>
</dbReference>
<comment type="caution">
    <text evidence="6">The sequence shown here is derived from an EMBL/GenBank/DDBJ whole genome shotgun (WGS) entry which is preliminary data.</text>
</comment>
<dbReference type="AlphaFoldDB" id="A0A1E3ASV2"/>
<keyword evidence="4" id="KW-0812">Transmembrane</keyword>
<evidence type="ECO:0000256" key="4">
    <source>
        <dbReference type="SAM" id="Phobius"/>
    </source>
</evidence>
<dbReference type="PANTHER" id="PTHR43280:SF28">
    <property type="entry name" value="HTH-TYPE TRANSCRIPTIONAL ACTIVATOR RHAS"/>
    <property type="match status" value="1"/>
</dbReference>
<dbReference type="GO" id="GO:0043565">
    <property type="term" value="F:sequence-specific DNA binding"/>
    <property type="evidence" value="ECO:0007669"/>
    <property type="project" value="InterPro"/>
</dbReference>
<dbReference type="Pfam" id="PF12833">
    <property type="entry name" value="HTH_18"/>
    <property type="match status" value="1"/>
</dbReference>
<dbReference type="InterPro" id="IPR009057">
    <property type="entry name" value="Homeodomain-like_sf"/>
</dbReference>
<dbReference type="Gene3D" id="1.10.10.60">
    <property type="entry name" value="Homeodomain-like"/>
    <property type="match status" value="2"/>
</dbReference>
<proteinExistence type="predicted"/>
<dbReference type="PROSITE" id="PS01124">
    <property type="entry name" value="HTH_ARAC_FAMILY_2"/>
    <property type="match status" value="1"/>
</dbReference>
<evidence type="ECO:0000313" key="7">
    <source>
        <dbReference type="Proteomes" id="UP000095003"/>
    </source>
</evidence>
<dbReference type="RefSeq" id="WP_169897280.1">
    <property type="nucleotide sequence ID" value="NZ_DBFYTC010000274.1"/>
</dbReference>
<dbReference type="GO" id="GO:0003700">
    <property type="term" value="F:DNA-binding transcription factor activity"/>
    <property type="evidence" value="ECO:0007669"/>
    <property type="project" value="InterPro"/>
</dbReference>
<feature type="domain" description="HTH araC/xylS-type" evidence="5">
    <location>
        <begin position="650"/>
        <end position="749"/>
    </location>
</feature>
<feature type="transmembrane region" description="Helical" evidence="4">
    <location>
        <begin position="290"/>
        <end position="313"/>
    </location>
</feature>
<organism evidence="6 7">
    <name type="scientific">Eisenbergiella tayi</name>
    <dbReference type="NCBI Taxonomy" id="1432052"/>
    <lineage>
        <taxon>Bacteria</taxon>
        <taxon>Bacillati</taxon>
        <taxon>Bacillota</taxon>
        <taxon>Clostridia</taxon>
        <taxon>Lachnospirales</taxon>
        <taxon>Lachnospiraceae</taxon>
        <taxon>Eisenbergiella</taxon>
    </lineage>
</organism>
<dbReference type="PANTHER" id="PTHR43280">
    <property type="entry name" value="ARAC-FAMILY TRANSCRIPTIONAL REGULATOR"/>
    <property type="match status" value="1"/>
</dbReference>
<dbReference type="GeneID" id="93302907"/>
<keyword evidence="4" id="KW-1133">Transmembrane helix</keyword>
<keyword evidence="3" id="KW-0804">Transcription</keyword>
<evidence type="ECO:0000259" key="5">
    <source>
        <dbReference type="PROSITE" id="PS01124"/>
    </source>
</evidence>
<keyword evidence="4" id="KW-0472">Membrane</keyword>
<feature type="transmembrane region" description="Helical" evidence="4">
    <location>
        <begin position="14"/>
        <end position="37"/>
    </location>
</feature>
<evidence type="ECO:0000313" key="6">
    <source>
        <dbReference type="EMBL" id="ODM11296.1"/>
    </source>
</evidence>
<keyword evidence="1" id="KW-0805">Transcription regulation</keyword>
<evidence type="ECO:0000256" key="1">
    <source>
        <dbReference type="ARBA" id="ARBA00023015"/>
    </source>
</evidence>
<protein>
    <submittedName>
        <fullName evidence="6">HTH-type transcriptional regulator YesS</fullName>
    </submittedName>
</protein>
<dbReference type="EMBL" id="MCGI01000003">
    <property type="protein sequence ID" value="ODM11296.1"/>
    <property type="molecule type" value="Genomic_DNA"/>
</dbReference>
<accession>A0A1E3ASV2</accession>
<dbReference type="PROSITE" id="PS00041">
    <property type="entry name" value="HTH_ARAC_FAMILY_1"/>
    <property type="match status" value="1"/>
</dbReference>
<dbReference type="SMART" id="SM00342">
    <property type="entry name" value="HTH_ARAC"/>
    <property type="match status" value="1"/>
</dbReference>
<dbReference type="CDD" id="cd18774">
    <property type="entry name" value="PDC2_HK_sensor"/>
    <property type="match status" value="1"/>
</dbReference>
<dbReference type="InterPro" id="IPR018060">
    <property type="entry name" value="HTH_AraC"/>
</dbReference>
<gene>
    <name evidence="6" type="primary">yesS_17</name>
    <name evidence="6" type="ORF">BEH84_03725</name>
</gene>
<evidence type="ECO:0000256" key="2">
    <source>
        <dbReference type="ARBA" id="ARBA00023125"/>
    </source>
</evidence>
<reference evidence="6 7" key="1">
    <citation type="submission" date="2016-07" db="EMBL/GenBank/DDBJ databases">
        <title>Characterization of isolates of Eisenbergiella tayi derived from blood cultures, using whole genome sequencing.</title>
        <authorList>
            <person name="Burdz T."/>
            <person name="Wiebe D."/>
            <person name="Huynh C."/>
            <person name="Bernard K."/>
        </authorList>
    </citation>
    <scope>NUCLEOTIDE SEQUENCE [LARGE SCALE GENOMIC DNA]</scope>
    <source>
        <strain evidence="6 7">NML 120489</strain>
    </source>
</reference>
<dbReference type="InterPro" id="IPR018062">
    <property type="entry name" value="HTH_AraC-typ_CS"/>
</dbReference>
<dbReference type="PATRIC" id="fig|1432052.3.peg.4134"/>
<name>A0A1E3ASV2_9FIRM</name>
<keyword evidence="2" id="KW-0238">DNA-binding</keyword>
<dbReference type="SUPFAM" id="SSF46689">
    <property type="entry name" value="Homeodomain-like"/>
    <property type="match status" value="1"/>
</dbReference>
<sequence length="758" mass="86423">MLRKIKKFYLYRKIVLSFLLLNMISTLFVSGALYLIFRDTSQKEQAAYSLENLSQLDSSAERIYESLSPAINYILASGYASSFMERKDLGRLEEFRLLENLKVLQTANAQFGFIGVVNLNTDRYLGTRGVYTGLEAPIRQVRNKEEENGLFFFKRNVKKNENIEDSKTIPVLTFVYVPKGRYASGLIVIDVEESYFRELFQPQERIGHDAQVFVLGEDGEILIDAGNGSTSCRELLPDAQKLRMTETSFTARESVGGEKYMVACLKSSVPGWYFVSVRAGQEILPAAKELLFFVAGIEALMIGVNLLVTFLLAQRIYSPLGSLYRKLEHKDAEEHINEIEAFDQAFETYEKRTSALEEYRSRSARFLSDSWLKAVARGEIIPQEQENPPEYCEFSFDAAYYRVLLISFADNDDFLERFSEKDQQIIEFALGNILQELIGSYCVNLPVMTETNCRMVVLKLKTPAVPSEVLLGIGELQNEFMCHMSLVIEACYGKCVSHWGELRSSWLSAMEGQRKRLFLGSGVIIDAEYDYGRIRNPEYPYKAAKNLGESLFAGDSQGIRREIHHFVERLEKMDVDNIIGFAARLYHEMVQNYSPENSSLRSQPADQIRRAMDGVGSMEELSQLLEKLADRIMEERKRKQEDGASNDAVSAARSYMEEHYMDSSLSVEMLADIAGLSPAYFGKLFFTTVHVSCNDYLMELRLRKAAELLAETQDTVSTISQAVGINSTNYFYIVFKKKYGCTPVQYRRQIKEEQENGK</sequence>